<dbReference type="GO" id="GO:0005737">
    <property type="term" value="C:cytoplasm"/>
    <property type="evidence" value="ECO:0007669"/>
    <property type="project" value="TreeGrafter"/>
</dbReference>
<dbReference type="EC" id="2.7.1.12" evidence="3 9"/>
<evidence type="ECO:0000256" key="4">
    <source>
        <dbReference type="ARBA" id="ARBA00022679"/>
    </source>
</evidence>
<sequence length="171" mass="18784">MQDNTVYVVMGVSGSGKTTVGQLLAERLGLPFHDADDFHSAANIAKMRGGTPLTDEDRKGWLDELAASVREWSKADGAVLACSALKEKYRQQFNQAATHPIQWVFLDGSEVLLSERLRARTGHYMTQQMLASQLNTLEPPMYGLRLQLAQDLTPQDLVNQIVAASSAKQPA</sequence>
<keyword evidence="11" id="KW-1185">Reference proteome</keyword>
<evidence type="ECO:0000256" key="9">
    <source>
        <dbReference type="RuleBase" id="RU363066"/>
    </source>
</evidence>
<comment type="caution">
    <text evidence="10">The sequence shown here is derived from an EMBL/GenBank/DDBJ whole genome shotgun (WGS) entry which is preliminary data.</text>
</comment>
<dbReference type="Proteomes" id="UP000298284">
    <property type="component" value="Unassembled WGS sequence"/>
</dbReference>
<reference evidence="10 11" key="1">
    <citation type="submission" date="2019-04" db="EMBL/GenBank/DDBJ databases">
        <authorList>
            <person name="Feng G."/>
            <person name="Zhang J."/>
            <person name="Zhu H."/>
        </authorList>
    </citation>
    <scope>NUCLEOTIDE SEQUENCE [LARGE SCALE GENOMIC DNA]</scope>
    <source>
        <strain evidence="10 11">JCM 19491</strain>
    </source>
</reference>
<keyword evidence="6 9" id="KW-0418">Kinase</keyword>
<evidence type="ECO:0000256" key="5">
    <source>
        <dbReference type="ARBA" id="ARBA00022741"/>
    </source>
</evidence>
<evidence type="ECO:0000256" key="1">
    <source>
        <dbReference type="ARBA" id="ARBA00004761"/>
    </source>
</evidence>
<dbReference type="GO" id="GO:0005524">
    <property type="term" value="F:ATP binding"/>
    <property type="evidence" value="ECO:0007669"/>
    <property type="project" value="UniProtKB-KW"/>
</dbReference>
<dbReference type="InterPro" id="IPR006001">
    <property type="entry name" value="Therm_gnt_kin"/>
</dbReference>
<dbReference type="GO" id="GO:0046316">
    <property type="term" value="F:gluconokinase activity"/>
    <property type="evidence" value="ECO:0007669"/>
    <property type="project" value="UniProtKB-EC"/>
</dbReference>
<evidence type="ECO:0000256" key="2">
    <source>
        <dbReference type="ARBA" id="ARBA00008420"/>
    </source>
</evidence>
<keyword evidence="7 9" id="KW-0067">ATP-binding</keyword>
<evidence type="ECO:0000313" key="10">
    <source>
        <dbReference type="EMBL" id="TGD82429.1"/>
    </source>
</evidence>
<gene>
    <name evidence="10" type="ORF">EU557_01165</name>
</gene>
<evidence type="ECO:0000256" key="7">
    <source>
        <dbReference type="ARBA" id="ARBA00022840"/>
    </source>
</evidence>
<dbReference type="NCBIfam" id="TIGR01313">
    <property type="entry name" value="therm_gnt_kin"/>
    <property type="match status" value="1"/>
</dbReference>
<dbReference type="PANTHER" id="PTHR43442">
    <property type="entry name" value="GLUCONOKINASE-RELATED"/>
    <property type="match status" value="1"/>
</dbReference>
<dbReference type="CDD" id="cd02021">
    <property type="entry name" value="GntK"/>
    <property type="match status" value="1"/>
</dbReference>
<protein>
    <recommendedName>
        <fullName evidence="3 9">Gluconokinase</fullName>
        <ecNumber evidence="3 9">2.7.1.12</ecNumber>
    </recommendedName>
</protein>
<name>A0A4Z0MSL1_9BACT</name>
<dbReference type="Pfam" id="PF01202">
    <property type="entry name" value="SKI"/>
    <property type="match status" value="1"/>
</dbReference>
<comment type="pathway">
    <text evidence="1">Carbohydrate acid metabolism.</text>
</comment>
<comment type="catalytic activity">
    <reaction evidence="8 9">
        <text>D-gluconate + ATP = 6-phospho-D-gluconate + ADP + H(+)</text>
        <dbReference type="Rhea" id="RHEA:19433"/>
        <dbReference type="ChEBI" id="CHEBI:15378"/>
        <dbReference type="ChEBI" id="CHEBI:18391"/>
        <dbReference type="ChEBI" id="CHEBI:30616"/>
        <dbReference type="ChEBI" id="CHEBI:58759"/>
        <dbReference type="ChEBI" id="CHEBI:456216"/>
        <dbReference type="EC" id="2.7.1.12"/>
    </reaction>
</comment>
<dbReference type="InterPro" id="IPR031322">
    <property type="entry name" value="Shikimate/glucono_kinase"/>
</dbReference>
<accession>A0A4Z0MSL1</accession>
<dbReference type="PANTHER" id="PTHR43442:SF3">
    <property type="entry name" value="GLUCONOKINASE-RELATED"/>
    <property type="match status" value="1"/>
</dbReference>
<keyword evidence="5 9" id="KW-0547">Nucleotide-binding</keyword>
<evidence type="ECO:0000313" key="11">
    <source>
        <dbReference type="Proteomes" id="UP000298284"/>
    </source>
</evidence>
<dbReference type="RefSeq" id="WP_135528591.1">
    <property type="nucleotide sequence ID" value="NZ_SRKZ01000001.1"/>
</dbReference>
<evidence type="ECO:0000256" key="6">
    <source>
        <dbReference type="ARBA" id="ARBA00022777"/>
    </source>
</evidence>
<dbReference type="AlphaFoldDB" id="A0A4Z0MSL1"/>
<dbReference type="Gene3D" id="3.40.50.300">
    <property type="entry name" value="P-loop containing nucleotide triphosphate hydrolases"/>
    <property type="match status" value="1"/>
</dbReference>
<comment type="similarity">
    <text evidence="2 9">Belongs to the gluconokinase GntK/GntV family.</text>
</comment>
<dbReference type="GO" id="GO:0005975">
    <property type="term" value="P:carbohydrate metabolic process"/>
    <property type="evidence" value="ECO:0007669"/>
    <property type="project" value="InterPro"/>
</dbReference>
<dbReference type="SUPFAM" id="SSF52540">
    <property type="entry name" value="P-loop containing nucleoside triphosphate hydrolases"/>
    <property type="match status" value="1"/>
</dbReference>
<evidence type="ECO:0000256" key="8">
    <source>
        <dbReference type="ARBA" id="ARBA00048090"/>
    </source>
</evidence>
<keyword evidence="4 9" id="KW-0808">Transferase</keyword>
<dbReference type="OrthoDB" id="9813917at2"/>
<evidence type="ECO:0000256" key="3">
    <source>
        <dbReference type="ARBA" id="ARBA00012054"/>
    </source>
</evidence>
<dbReference type="InterPro" id="IPR027417">
    <property type="entry name" value="P-loop_NTPase"/>
</dbReference>
<dbReference type="EMBL" id="SRKZ01000001">
    <property type="protein sequence ID" value="TGD82429.1"/>
    <property type="molecule type" value="Genomic_DNA"/>
</dbReference>
<organism evidence="10 11">
    <name type="scientific">Hymenobacter wooponensis</name>
    <dbReference type="NCBI Taxonomy" id="1525360"/>
    <lineage>
        <taxon>Bacteria</taxon>
        <taxon>Pseudomonadati</taxon>
        <taxon>Bacteroidota</taxon>
        <taxon>Cytophagia</taxon>
        <taxon>Cytophagales</taxon>
        <taxon>Hymenobacteraceae</taxon>
        <taxon>Hymenobacter</taxon>
    </lineage>
</organism>
<proteinExistence type="inferred from homology"/>